<keyword evidence="6" id="KW-0342">GTP-binding</keyword>
<keyword evidence="8" id="KW-0413">Isomerase</keyword>
<reference evidence="11 12" key="1">
    <citation type="submission" date="2016-12" db="EMBL/GenBank/DDBJ databases">
        <title>Study of bacterial adaptation to deep sea.</title>
        <authorList>
            <person name="Song J."/>
            <person name="Yoshizawa S."/>
            <person name="Kogure K."/>
        </authorList>
    </citation>
    <scope>NUCLEOTIDE SEQUENCE [LARGE SCALE GENOMIC DNA]</scope>
    <source>
        <strain evidence="11 12">SAORIC-165</strain>
    </source>
</reference>
<evidence type="ECO:0000256" key="4">
    <source>
        <dbReference type="ARBA" id="ARBA00022741"/>
    </source>
</evidence>
<dbReference type="AlphaFoldDB" id="A0A2S7TY58"/>
<comment type="cofactor">
    <cofactor evidence="1">
        <name>adenosylcob(III)alamin</name>
        <dbReference type="ChEBI" id="CHEBI:18408"/>
    </cofactor>
</comment>
<dbReference type="NCBIfam" id="TIGR00640">
    <property type="entry name" value="acid_CoA_mut_C"/>
    <property type="match status" value="1"/>
</dbReference>
<dbReference type="InterPro" id="IPR036724">
    <property type="entry name" value="Cobalamin-bd_sf"/>
</dbReference>
<dbReference type="InterPro" id="IPR006158">
    <property type="entry name" value="Cobalamin-bd"/>
</dbReference>
<dbReference type="GO" id="GO:0046872">
    <property type="term" value="F:metal ion binding"/>
    <property type="evidence" value="ECO:0007669"/>
    <property type="project" value="UniProtKB-KW"/>
</dbReference>
<dbReference type="Pfam" id="PF03308">
    <property type="entry name" value="MeaB"/>
    <property type="match status" value="1"/>
</dbReference>
<protein>
    <recommendedName>
        <fullName evidence="10">B12-binding domain-containing protein</fullName>
    </recommendedName>
</protein>
<keyword evidence="9" id="KW-0170">Cobalt</keyword>
<evidence type="ECO:0000256" key="6">
    <source>
        <dbReference type="ARBA" id="ARBA00023134"/>
    </source>
</evidence>
<dbReference type="GO" id="GO:0016787">
    <property type="term" value="F:hydrolase activity"/>
    <property type="evidence" value="ECO:0007669"/>
    <property type="project" value="UniProtKB-KW"/>
</dbReference>
<keyword evidence="5" id="KW-0378">Hydrolase</keyword>
<evidence type="ECO:0000256" key="9">
    <source>
        <dbReference type="ARBA" id="ARBA00023285"/>
    </source>
</evidence>
<gene>
    <name evidence="11" type="ORF">BSZ32_03685</name>
</gene>
<evidence type="ECO:0000256" key="2">
    <source>
        <dbReference type="ARBA" id="ARBA00022628"/>
    </source>
</evidence>
<dbReference type="GO" id="GO:0031419">
    <property type="term" value="F:cobalamin binding"/>
    <property type="evidence" value="ECO:0007669"/>
    <property type="project" value="UniProtKB-KW"/>
</dbReference>
<evidence type="ECO:0000259" key="10">
    <source>
        <dbReference type="PROSITE" id="PS51332"/>
    </source>
</evidence>
<keyword evidence="7" id="KW-0143">Chaperone</keyword>
<name>A0A2S7TY58_9BACT</name>
<dbReference type="InterPro" id="IPR052040">
    <property type="entry name" value="GTPase/Isobutyryl-CoA_mutase"/>
</dbReference>
<dbReference type="GO" id="GO:0005525">
    <property type="term" value="F:GTP binding"/>
    <property type="evidence" value="ECO:0007669"/>
    <property type="project" value="UniProtKB-KW"/>
</dbReference>
<organism evidence="11 12">
    <name type="scientific">Rubritalea profundi</name>
    <dbReference type="NCBI Taxonomy" id="1658618"/>
    <lineage>
        <taxon>Bacteria</taxon>
        <taxon>Pseudomonadati</taxon>
        <taxon>Verrucomicrobiota</taxon>
        <taxon>Verrucomicrobiia</taxon>
        <taxon>Verrucomicrobiales</taxon>
        <taxon>Rubritaleaceae</taxon>
        <taxon>Rubritalea</taxon>
    </lineage>
</organism>
<dbReference type="SUPFAM" id="SSF52540">
    <property type="entry name" value="P-loop containing nucleoside triphosphate hydrolases"/>
    <property type="match status" value="1"/>
</dbReference>
<evidence type="ECO:0000313" key="11">
    <source>
        <dbReference type="EMBL" id="PQJ27689.1"/>
    </source>
</evidence>
<keyword evidence="2" id="KW-0846">Cobalamin</keyword>
<dbReference type="PROSITE" id="PS51332">
    <property type="entry name" value="B12_BINDING"/>
    <property type="match status" value="1"/>
</dbReference>
<keyword evidence="3" id="KW-0479">Metal-binding</keyword>
<keyword evidence="4" id="KW-0547">Nucleotide-binding</keyword>
<dbReference type="GO" id="GO:0016853">
    <property type="term" value="F:isomerase activity"/>
    <property type="evidence" value="ECO:0007669"/>
    <property type="project" value="UniProtKB-KW"/>
</dbReference>
<dbReference type="PANTHER" id="PTHR43087:SF1">
    <property type="entry name" value="LAO_AO TRANSPORT SYSTEM ATPASE"/>
    <property type="match status" value="1"/>
</dbReference>
<dbReference type="EMBL" id="MQWA01000001">
    <property type="protein sequence ID" value="PQJ27689.1"/>
    <property type="molecule type" value="Genomic_DNA"/>
</dbReference>
<evidence type="ECO:0000256" key="5">
    <source>
        <dbReference type="ARBA" id="ARBA00022801"/>
    </source>
</evidence>
<dbReference type="Gene3D" id="3.40.50.280">
    <property type="entry name" value="Cobalamin-binding domain"/>
    <property type="match status" value="1"/>
</dbReference>
<dbReference type="PANTHER" id="PTHR43087">
    <property type="entry name" value="LYSINE/ARGININE/ORNITHINE TRANSPORT SYSTEM KINASE"/>
    <property type="match status" value="1"/>
</dbReference>
<sequence>MGCSDLASEPLRILTAVPLCDGHDSAVMAVNQALILQGYEVVYLGYHRSVQDIVRAAIQEDVVAVGISSYNGGHLEFFREVVELLEVKGRCDIGVFGGGGGTITPADVVLMKSYGVDEIFLAGTSFEFIDERLRELYGGGRDRAECELEIANDDRGLAMVLSSVGSLEIDRKKWVRGSAKVIGFTGPGGAGKSTLIDEWVRGYLADHPVGRVAILTHDPSSMERGGLLADRASMVYAQDDRVFMRSLATRGRQGGFAPSTEVCLRVLASVAAGFDHVLVETVGTGQEALPFENSVIDTKVLVLHPEYGARVQLQKILMMDSADVVVLNKTDWASAARAVEEVAHQISLSNEGEVRLYQTQASEHGNVGVTELRKDLLG</sequence>
<dbReference type="Pfam" id="PF02310">
    <property type="entry name" value="B12-binding"/>
    <property type="match status" value="1"/>
</dbReference>
<accession>A0A2S7TY58</accession>
<evidence type="ECO:0000256" key="1">
    <source>
        <dbReference type="ARBA" id="ARBA00001922"/>
    </source>
</evidence>
<dbReference type="InterPro" id="IPR027417">
    <property type="entry name" value="P-loop_NTPase"/>
</dbReference>
<dbReference type="Gene3D" id="3.40.50.300">
    <property type="entry name" value="P-loop containing nucleotide triphosphate hydrolases"/>
    <property type="match status" value="1"/>
</dbReference>
<proteinExistence type="predicted"/>
<dbReference type="RefSeq" id="WP_105042176.1">
    <property type="nucleotide sequence ID" value="NZ_MQWA01000001.1"/>
</dbReference>
<evidence type="ECO:0000256" key="3">
    <source>
        <dbReference type="ARBA" id="ARBA00022723"/>
    </source>
</evidence>
<evidence type="ECO:0000256" key="8">
    <source>
        <dbReference type="ARBA" id="ARBA00023235"/>
    </source>
</evidence>
<evidence type="ECO:0000256" key="7">
    <source>
        <dbReference type="ARBA" id="ARBA00023186"/>
    </source>
</evidence>
<dbReference type="OrthoDB" id="9778292at2"/>
<evidence type="ECO:0000313" key="12">
    <source>
        <dbReference type="Proteomes" id="UP000239907"/>
    </source>
</evidence>
<dbReference type="SUPFAM" id="SSF52242">
    <property type="entry name" value="Cobalamin (vitamin B12)-binding domain"/>
    <property type="match status" value="1"/>
</dbReference>
<comment type="caution">
    <text evidence="11">The sequence shown here is derived from an EMBL/GenBank/DDBJ whole genome shotgun (WGS) entry which is preliminary data.</text>
</comment>
<dbReference type="InterPro" id="IPR006159">
    <property type="entry name" value="Acid_CoA_mut_C"/>
</dbReference>
<keyword evidence="12" id="KW-1185">Reference proteome</keyword>
<feature type="domain" description="B12-binding" evidence="10">
    <location>
        <begin position="10"/>
        <end position="143"/>
    </location>
</feature>
<dbReference type="Proteomes" id="UP000239907">
    <property type="component" value="Unassembled WGS sequence"/>
</dbReference>